<dbReference type="Proteomes" id="UP001283361">
    <property type="component" value="Unassembled WGS sequence"/>
</dbReference>
<protein>
    <submittedName>
        <fullName evidence="1">Uncharacterized protein</fullName>
    </submittedName>
</protein>
<proteinExistence type="predicted"/>
<organism evidence="1 2">
    <name type="scientific">Elysia crispata</name>
    <name type="common">lettuce slug</name>
    <dbReference type="NCBI Taxonomy" id="231223"/>
    <lineage>
        <taxon>Eukaryota</taxon>
        <taxon>Metazoa</taxon>
        <taxon>Spiralia</taxon>
        <taxon>Lophotrochozoa</taxon>
        <taxon>Mollusca</taxon>
        <taxon>Gastropoda</taxon>
        <taxon>Heterobranchia</taxon>
        <taxon>Euthyneura</taxon>
        <taxon>Panpulmonata</taxon>
        <taxon>Sacoglossa</taxon>
        <taxon>Placobranchoidea</taxon>
        <taxon>Plakobranchidae</taxon>
        <taxon>Elysia</taxon>
    </lineage>
</organism>
<evidence type="ECO:0000313" key="2">
    <source>
        <dbReference type="Proteomes" id="UP001283361"/>
    </source>
</evidence>
<dbReference type="EMBL" id="JAWDGP010003316">
    <property type="protein sequence ID" value="KAK3775500.1"/>
    <property type="molecule type" value="Genomic_DNA"/>
</dbReference>
<name>A0AAE1DMN1_9GAST</name>
<reference evidence="1" key="1">
    <citation type="journal article" date="2023" name="G3 (Bethesda)">
        <title>A reference genome for the long-term kleptoplast-retaining sea slug Elysia crispata morphotype clarki.</title>
        <authorList>
            <person name="Eastman K.E."/>
            <person name="Pendleton A.L."/>
            <person name="Shaikh M.A."/>
            <person name="Suttiyut T."/>
            <person name="Ogas R."/>
            <person name="Tomko P."/>
            <person name="Gavelis G."/>
            <person name="Widhalm J.R."/>
            <person name="Wisecaver J.H."/>
        </authorList>
    </citation>
    <scope>NUCLEOTIDE SEQUENCE</scope>
    <source>
        <strain evidence="1">ECLA1</strain>
    </source>
</reference>
<gene>
    <name evidence="1" type="ORF">RRG08_027254</name>
</gene>
<dbReference type="AlphaFoldDB" id="A0AAE1DMN1"/>
<sequence length="69" mass="7848">MAIFKYLSIELIVQITGFSESEKIKELTASEYVQRFLARRKQTTTWLAMLSGPNVKSCEMAGILPPIRL</sequence>
<comment type="caution">
    <text evidence="1">The sequence shown here is derived from an EMBL/GenBank/DDBJ whole genome shotgun (WGS) entry which is preliminary data.</text>
</comment>
<keyword evidence="2" id="KW-1185">Reference proteome</keyword>
<evidence type="ECO:0000313" key="1">
    <source>
        <dbReference type="EMBL" id="KAK3775500.1"/>
    </source>
</evidence>
<accession>A0AAE1DMN1</accession>